<keyword evidence="3" id="KW-1185">Reference proteome</keyword>
<sequence length="150" mass="16276">MTDDANASEQQGAGQPSEEELRAYLEQLRTAPVGQVMSDVLSSVLTAAQAKLGRRDARLMIDVSALIFDQARAQLPEQSVTQIEQLISQLRLGQVQAEQNVAQKGEDEPNDLAETPAPPREPSTSSSSPEPPQQQQSRSSQASKLWVPGR</sequence>
<proteinExistence type="predicted"/>
<feature type="region of interest" description="Disordered" evidence="1">
    <location>
        <begin position="97"/>
        <end position="150"/>
    </location>
</feature>
<organism evidence="2 3">
    <name type="scientific">Phytoactinopolyspora halophila</name>
    <dbReference type="NCBI Taxonomy" id="1981511"/>
    <lineage>
        <taxon>Bacteria</taxon>
        <taxon>Bacillati</taxon>
        <taxon>Actinomycetota</taxon>
        <taxon>Actinomycetes</taxon>
        <taxon>Jiangellales</taxon>
        <taxon>Jiangellaceae</taxon>
        <taxon>Phytoactinopolyspora</taxon>
    </lineage>
</organism>
<accession>A0A329QHS9</accession>
<dbReference type="OrthoDB" id="5197646at2"/>
<reference evidence="2 3" key="1">
    <citation type="submission" date="2018-06" db="EMBL/GenBank/DDBJ databases">
        <title>Phytoactinopolyspora halophila sp. nov., a novel halophilic actinomycete isolated from a saline soil in China.</title>
        <authorList>
            <person name="Tang S.-K."/>
        </authorList>
    </citation>
    <scope>NUCLEOTIDE SEQUENCE [LARGE SCALE GENOMIC DNA]</scope>
    <source>
        <strain evidence="2 3">YIM 96934</strain>
    </source>
</reference>
<feature type="compositionally biased region" description="Low complexity" evidence="1">
    <location>
        <begin position="122"/>
        <end position="143"/>
    </location>
</feature>
<dbReference type="EMBL" id="QMIG01000024">
    <property type="protein sequence ID" value="RAW10862.1"/>
    <property type="molecule type" value="Genomic_DNA"/>
</dbReference>
<protein>
    <submittedName>
        <fullName evidence="2">Uncharacterized protein</fullName>
    </submittedName>
</protein>
<dbReference type="RefSeq" id="WP_112259810.1">
    <property type="nucleotide sequence ID" value="NZ_QMIG01000024.1"/>
</dbReference>
<dbReference type="AlphaFoldDB" id="A0A329QHS9"/>
<evidence type="ECO:0000313" key="2">
    <source>
        <dbReference type="EMBL" id="RAW10862.1"/>
    </source>
</evidence>
<comment type="caution">
    <text evidence="2">The sequence shown here is derived from an EMBL/GenBank/DDBJ whole genome shotgun (WGS) entry which is preliminary data.</text>
</comment>
<dbReference type="Proteomes" id="UP000250462">
    <property type="component" value="Unassembled WGS sequence"/>
</dbReference>
<evidence type="ECO:0000256" key="1">
    <source>
        <dbReference type="SAM" id="MobiDB-lite"/>
    </source>
</evidence>
<gene>
    <name evidence="2" type="ORF">DPM12_18355</name>
</gene>
<evidence type="ECO:0000313" key="3">
    <source>
        <dbReference type="Proteomes" id="UP000250462"/>
    </source>
</evidence>
<name>A0A329QHS9_9ACTN</name>